<reference evidence="5" key="1">
    <citation type="journal article" date="2014" name="PLoS Negl. Trop. Dis.">
        <title>Discovery and Confirmation of Ligand Binding Specificities of the Schistosoma japonicum Polarity Protein Scribble.</title>
        <authorList>
            <person name="Cai P."/>
            <person name="Mu Y."/>
            <person name="Piao X."/>
            <person name="Hou N."/>
            <person name="Liu S."/>
            <person name="Gao Y."/>
            <person name="Wang H."/>
            <person name="Chen Q."/>
        </authorList>
    </citation>
    <scope>NUCLEOTIDE SEQUENCE</scope>
</reference>
<dbReference type="GO" id="GO:0005912">
    <property type="term" value="C:adherens junction"/>
    <property type="evidence" value="ECO:0007669"/>
    <property type="project" value="TreeGrafter"/>
</dbReference>
<feature type="domain" description="PDZ" evidence="4">
    <location>
        <begin position="1065"/>
        <end position="1153"/>
    </location>
</feature>
<dbReference type="InterPro" id="IPR001611">
    <property type="entry name" value="Leu-rich_rpt"/>
</dbReference>
<evidence type="ECO:0000256" key="2">
    <source>
        <dbReference type="ARBA" id="ARBA00022737"/>
    </source>
</evidence>
<dbReference type="InterPro" id="IPR050614">
    <property type="entry name" value="Synaptic_Scaffolding_LAP-MAGUK"/>
</dbReference>
<organism evidence="5">
    <name type="scientific">Schistosoma japonicum</name>
    <name type="common">Blood fluke</name>
    <dbReference type="NCBI Taxonomy" id="6182"/>
    <lineage>
        <taxon>Eukaryota</taxon>
        <taxon>Metazoa</taxon>
        <taxon>Spiralia</taxon>
        <taxon>Lophotrochozoa</taxon>
        <taxon>Platyhelminthes</taxon>
        <taxon>Trematoda</taxon>
        <taxon>Digenea</taxon>
        <taxon>Strigeidida</taxon>
        <taxon>Schistosomatoidea</taxon>
        <taxon>Schistosomatidae</taxon>
        <taxon>Schistosoma</taxon>
    </lineage>
</organism>
<keyword evidence="1" id="KW-0433">Leucine-rich repeat</keyword>
<feature type="domain" description="PDZ" evidence="4">
    <location>
        <begin position="934"/>
        <end position="1022"/>
    </location>
</feature>
<dbReference type="SMART" id="SM00228">
    <property type="entry name" value="PDZ"/>
    <property type="match status" value="4"/>
</dbReference>
<dbReference type="EMBL" id="KF730248">
    <property type="protein sequence ID" value="AHC92618.1"/>
    <property type="molecule type" value="mRNA"/>
</dbReference>
<dbReference type="FunFam" id="3.80.10.10:FF:000036">
    <property type="entry name" value="protein scribble homolog isoform X1"/>
    <property type="match status" value="1"/>
</dbReference>
<feature type="compositionally biased region" description="Polar residues" evidence="3">
    <location>
        <begin position="499"/>
        <end position="518"/>
    </location>
</feature>
<dbReference type="GO" id="GO:0098887">
    <property type="term" value="P:neurotransmitter receptor transport, endosome to postsynaptic membrane"/>
    <property type="evidence" value="ECO:0007669"/>
    <property type="project" value="TreeGrafter"/>
</dbReference>
<dbReference type="PROSITE" id="PS50106">
    <property type="entry name" value="PDZ"/>
    <property type="match status" value="4"/>
</dbReference>
<feature type="compositionally biased region" description="Basic and acidic residues" evidence="3">
    <location>
        <begin position="619"/>
        <end position="633"/>
    </location>
</feature>
<evidence type="ECO:0000256" key="3">
    <source>
        <dbReference type="SAM" id="MobiDB-lite"/>
    </source>
</evidence>
<feature type="region of interest" description="Disordered" evidence="3">
    <location>
        <begin position="426"/>
        <end position="447"/>
    </location>
</feature>
<feature type="compositionally biased region" description="Basic residues" evidence="3">
    <location>
        <begin position="609"/>
        <end position="618"/>
    </location>
</feature>
<dbReference type="SMART" id="SM00364">
    <property type="entry name" value="LRR_BAC"/>
    <property type="match status" value="11"/>
</dbReference>
<feature type="compositionally biased region" description="Polar residues" evidence="3">
    <location>
        <begin position="430"/>
        <end position="447"/>
    </location>
</feature>
<dbReference type="GO" id="GO:0043113">
    <property type="term" value="P:receptor clustering"/>
    <property type="evidence" value="ECO:0007669"/>
    <property type="project" value="TreeGrafter"/>
</dbReference>
<keyword evidence="2" id="KW-0677">Repeat</keyword>
<dbReference type="InterPro" id="IPR036034">
    <property type="entry name" value="PDZ_sf"/>
</dbReference>
<dbReference type="InterPro" id="IPR003591">
    <property type="entry name" value="Leu-rich_rpt_typical-subtyp"/>
</dbReference>
<dbReference type="SMART" id="SM00369">
    <property type="entry name" value="LRR_TYP"/>
    <property type="match status" value="14"/>
</dbReference>
<proteinExistence type="evidence at transcript level"/>
<dbReference type="FunFam" id="2.30.42.10:FF:000074">
    <property type="entry name" value="protein scribble homolog isoform X2"/>
    <property type="match status" value="1"/>
</dbReference>
<evidence type="ECO:0000259" key="4">
    <source>
        <dbReference type="PROSITE" id="PS50106"/>
    </source>
</evidence>
<dbReference type="PROSITE" id="PS51450">
    <property type="entry name" value="LRR"/>
    <property type="match status" value="5"/>
</dbReference>
<sequence>MFKCLPIIGPCGRHIDHIDRRHSKLEQVPDDVIRNFRTLEECRLDANQIKELPKNFFRLKRIRLLTLSDNELTRLPTGIGSFSNLVELDISRNDISELPESIRFCDSLQSLDVSNNPLQSLPSGFCQLRNLRVLCLNDISIAELPEEIGSLQLLEKLELRDNCLKTIPDSFADLINLEFLDLGANEFQELSPVIGQLSQLSELWIDDNELRSLPKELGNLGNLQQLDISENLISSLPESISGLVSLSDLNLSQNSITHLPDGLGDLNKLIILKLNQNRLLTVTPTIGKCSSLQELYLTENFLSKLPSSIGSLVSMFHLNVDQNQLTELPSEIGQCTSLNILSLRENNLHRLPDEIGDCTRLRVLDVSGNRLDRLPFSLSRCSLTALWLSQNQSQPVITLQKDIDPVTQEQYLTCYLLPQDQLDSRVETDPTMSPSELDSFSASVNPDTKPSHDLLNCISAEINHAYDPTDMHTLIPQSDLTNNQNIFPSKYELMKPRISPSSTLSGNSTMTDDPSSLKHTPVVNTTTITTTTTTNNHPIKKLPYSNSLSAVTTSRNVDQTYTPLNHSNNISTSSTQSSLSMPTSASTRVHFSGSSKPDEMDKSASKGFPKTRHPRSGKKATDNHFSSKGDPNHYENANTSSKTFSEAVSLASSSESLNDHYNDDDNAAQILISESLNHDHKSPKPINSNFYSSVYPHNVIKSSDMNSITTNNGDHITIGPIAKPRNKSQNITEAFDKKPSPSSPNFPVEDTTSKLSIGIGRPKLPIDSVIRTASEEDTSDSRSNRASPVKKFADTLDVRGNPDEDAYSSGGEEIYVISRRVGFTDDVEDNEEKSNQKLIRRDTPHYTKRARIQSKTADGVDSEEAVLKILEKYRASVSPNPDLNPADFDGTIKRFASSFNGALISPDIPLHNRDSHSPSSLHGQPIVTLQEKVEVHIHRQPNAGLGLSVAGGVGSIPFRGLDHGIFVSRLNPNGLAATSGLKLGDKLLEVNGVNLVNVEHHVAVAALRANTNYFRILVTRDIQASSKTENCKITNPTLSGTNLNMLTKSQVIGSIDTKRIPEFIHCILHRDSNGLGFSIAGGQGSLPPPLDNEAIYVSKITEGGAACKQGHLRVGDQIISINGIDVRNARHDEAISLLIASNQSVDLEILRYNSDENDNLSSLAKTSANGYITPPSVLTIKGSNDLQNIAKTTDVTSANDCTSEKYDSRVYLYNEKGVPVERITIRNDGGPLGLAICGGSDISCLPFGDKEPGIFISKISPDGAALNTGLRIGDRVLKVNGVDLRHATHDEAVQALIQPVKELQLEVRRDPPPPGLRRITVTKRPGERYGLRITGGLNTNDSSMMNNFGSHFSSLTNDDGIFVTWVSSDGVIARDGRLKPGDRLLEINGHWLMGVTLDEVLHIFREAKSILSCVVCDGPVEFALQISKTQSKNDESSTYSSAMPFTIIRSSMLANADASVDDNLTFNSQIEKASIYRLNPEAIIRD</sequence>
<dbReference type="Pfam" id="PF00595">
    <property type="entry name" value="PDZ"/>
    <property type="match status" value="4"/>
</dbReference>
<dbReference type="Gene3D" id="2.30.42.10">
    <property type="match status" value="4"/>
</dbReference>
<feature type="region of interest" description="Disordered" evidence="3">
    <location>
        <begin position="559"/>
        <end position="641"/>
    </location>
</feature>
<dbReference type="Pfam" id="PF23598">
    <property type="entry name" value="LRR_14"/>
    <property type="match status" value="1"/>
</dbReference>
<dbReference type="GO" id="GO:0098968">
    <property type="term" value="P:neurotransmitter receptor transport postsynaptic membrane to endosome"/>
    <property type="evidence" value="ECO:0007669"/>
    <property type="project" value="TreeGrafter"/>
</dbReference>
<dbReference type="GO" id="GO:0098609">
    <property type="term" value="P:cell-cell adhesion"/>
    <property type="evidence" value="ECO:0007669"/>
    <property type="project" value="TreeGrafter"/>
</dbReference>
<dbReference type="Pfam" id="PF13855">
    <property type="entry name" value="LRR_8"/>
    <property type="match status" value="1"/>
</dbReference>
<feature type="region of interest" description="Disordered" evidence="3">
    <location>
        <begin position="497"/>
        <end position="522"/>
    </location>
</feature>
<dbReference type="GO" id="GO:0045197">
    <property type="term" value="P:establishment or maintenance of epithelial cell apical/basal polarity"/>
    <property type="evidence" value="ECO:0007669"/>
    <property type="project" value="TreeGrafter"/>
</dbReference>
<evidence type="ECO:0000313" key="5">
    <source>
        <dbReference type="EMBL" id="AHC92618.1"/>
    </source>
</evidence>
<evidence type="ECO:0000256" key="1">
    <source>
        <dbReference type="ARBA" id="ARBA00022614"/>
    </source>
</evidence>
<dbReference type="InterPro" id="IPR055414">
    <property type="entry name" value="LRR_R13L4/SHOC2-like"/>
</dbReference>
<dbReference type="GO" id="GO:0045211">
    <property type="term" value="C:postsynaptic membrane"/>
    <property type="evidence" value="ECO:0007669"/>
    <property type="project" value="TreeGrafter"/>
</dbReference>
<dbReference type="GO" id="GO:0014069">
    <property type="term" value="C:postsynaptic density"/>
    <property type="evidence" value="ECO:0007669"/>
    <property type="project" value="TreeGrafter"/>
</dbReference>
<feature type="region of interest" description="Disordered" evidence="3">
    <location>
        <begin position="733"/>
        <end position="760"/>
    </location>
</feature>
<dbReference type="SUPFAM" id="SSF52058">
    <property type="entry name" value="L domain-like"/>
    <property type="match status" value="1"/>
</dbReference>
<dbReference type="CDD" id="cd06701">
    <property type="entry name" value="PDZ4_Scribble-like"/>
    <property type="match status" value="1"/>
</dbReference>
<accession>V9V935</accession>
<dbReference type="CDD" id="cd06702">
    <property type="entry name" value="PDZ3_Scribble-like"/>
    <property type="match status" value="1"/>
</dbReference>
<dbReference type="InterPro" id="IPR032675">
    <property type="entry name" value="LRR_dom_sf"/>
</dbReference>
<dbReference type="InterPro" id="IPR001478">
    <property type="entry name" value="PDZ"/>
</dbReference>
<name>V9V935_SCHJA</name>
<dbReference type="SUPFAM" id="SSF50156">
    <property type="entry name" value="PDZ domain-like"/>
    <property type="match status" value="4"/>
</dbReference>
<feature type="compositionally biased region" description="Low complexity" evidence="3">
    <location>
        <begin position="565"/>
        <end position="587"/>
    </location>
</feature>
<dbReference type="GO" id="GO:0019901">
    <property type="term" value="F:protein kinase binding"/>
    <property type="evidence" value="ECO:0007669"/>
    <property type="project" value="TreeGrafter"/>
</dbReference>
<dbReference type="Gene3D" id="3.80.10.10">
    <property type="entry name" value="Ribonuclease Inhibitor"/>
    <property type="match status" value="4"/>
</dbReference>
<protein>
    <submittedName>
        <fullName evidence="5">Scribble protein</fullName>
    </submittedName>
</protein>
<dbReference type="GO" id="GO:0016323">
    <property type="term" value="C:basolateral plasma membrane"/>
    <property type="evidence" value="ECO:0007669"/>
    <property type="project" value="TreeGrafter"/>
</dbReference>
<feature type="domain" description="PDZ" evidence="4">
    <location>
        <begin position="1318"/>
        <end position="1419"/>
    </location>
</feature>
<feature type="domain" description="PDZ" evidence="4">
    <location>
        <begin position="1226"/>
        <end position="1311"/>
    </location>
</feature>
<dbReference type="PANTHER" id="PTHR23119:SF44">
    <property type="entry name" value="PROTEIN LAP4"/>
    <property type="match status" value="1"/>
</dbReference>
<dbReference type="PANTHER" id="PTHR23119">
    <property type="entry name" value="DISCS LARGE"/>
    <property type="match status" value="1"/>
</dbReference>